<comment type="caution">
    <text evidence="2">The sequence shown here is derived from an EMBL/GenBank/DDBJ whole genome shotgun (WGS) entry which is preliminary data.</text>
</comment>
<gene>
    <name evidence="2" type="ORF">SAMN06265361_101439</name>
</gene>
<dbReference type="RefSeq" id="WP_022735762.1">
    <property type="nucleotide sequence ID" value="NZ_FXTU01000001.1"/>
</dbReference>
<dbReference type="GO" id="GO:0003700">
    <property type="term" value="F:DNA-binding transcription factor activity"/>
    <property type="evidence" value="ECO:0007669"/>
    <property type="project" value="TreeGrafter"/>
</dbReference>
<dbReference type="AlphaFoldDB" id="A0AA45WJG5"/>
<dbReference type="GO" id="GO:0003677">
    <property type="term" value="F:DNA binding"/>
    <property type="evidence" value="ECO:0007669"/>
    <property type="project" value="UniProtKB-KW"/>
</dbReference>
<evidence type="ECO:0000256" key="1">
    <source>
        <dbReference type="ARBA" id="ARBA00023125"/>
    </source>
</evidence>
<keyword evidence="3" id="KW-1185">Reference proteome</keyword>
<reference evidence="2" key="1">
    <citation type="submission" date="2017-05" db="EMBL/GenBank/DDBJ databases">
        <authorList>
            <person name="Varghese N."/>
            <person name="Submissions S."/>
        </authorList>
    </citation>
    <scope>NUCLEOTIDE SEQUENCE</scope>
    <source>
        <strain evidence="2">DSM 45262</strain>
    </source>
</reference>
<dbReference type="GO" id="GO:0005829">
    <property type="term" value="C:cytosol"/>
    <property type="evidence" value="ECO:0007669"/>
    <property type="project" value="TreeGrafter"/>
</dbReference>
<dbReference type="NCBIfam" id="TIGR00738">
    <property type="entry name" value="rrf2_super"/>
    <property type="match status" value="1"/>
</dbReference>
<dbReference type="PANTHER" id="PTHR33221">
    <property type="entry name" value="WINGED HELIX-TURN-HELIX TRANSCRIPTIONAL REGULATOR, RRF2 FAMILY"/>
    <property type="match status" value="1"/>
</dbReference>
<keyword evidence="1" id="KW-0238">DNA-binding</keyword>
<name>A0AA45WJG5_9BACL</name>
<protein>
    <submittedName>
        <fullName evidence="2">Transcriptional regulator, BadM/Rrf2 family</fullName>
    </submittedName>
</protein>
<evidence type="ECO:0000313" key="2">
    <source>
        <dbReference type="EMBL" id="SMP03379.1"/>
    </source>
</evidence>
<dbReference type="PANTHER" id="PTHR33221:SF5">
    <property type="entry name" value="HTH-TYPE TRANSCRIPTIONAL REGULATOR ISCR"/>
    <property type="match status" value="1"/>
</dbReference>
<proteinExistence type="predicted"/>
<dbReference type="Pfam" id="PF02082">
    <property type="entry name" value="Rrf2"/>
    <property type="match status" value="1"/>
</dbReference>
<dbReference type="InterPro" id="IPR036390">
    <property type="entry name" value="WH_DNA-bd_sf"/>
</dbReference>
<accession>A0AA45WJG5</accession>
<dbReference type="InterPro" id="IPR036388">
    <property type="entry name" value="WH-like_DNA-bd_sf"/>
</dbReference>
<dbReference type="Gene3D" id="1.10.10.10">
    <property type="entry name" value="Winged helix-like DNA-binding domain superfamily/Winged helix DNA-binding domain"/>
    <property type="match status" value="1"/>
</dbReference>
<dbReference type="EMBL" id="FXTU01000001">
    <property type="protein sequence ID" value="SMP03379.1"/>
    <property type="molecule type" value="Genomic_DNA"/>
</dbReference>
<dbReference type="PROSITE" id="PS01332">
    <property type="entry name" value="HTH_RRF2_1"/>
    <property type="match status" value="1"/>
</dbReference>
<dbReference type="Proteomes" id="UP001157946">
    <property type="component" value="Unassembled WGS sequence"/>
</dbReference>
<dbReference type="PROSITE" id="PS51197">
    <property type="entry name" value="HTH_RRF2_2"/>
    <property type="match status" value="1"/>
</dbReference>
<dbReference type="InterPro" id="IPR030489">
    <property type="entry name" value="TR_Rrf2-type_CS"/>
</dbReference>
<dbReference type="InterPro" id="IPR000944">
    <property type="entry name" value="Tscrpt_reg_Rrf2"/>
</dbReference>
<organism evidence="2 3">
    <name type="scientific">Laceyella tengchongensis</name>
    <dbReference type="NCBI Taxonomy" id="574699"/>
    <lineage>
        <taxon>Bacteria</taxon>
        <taxon>Bacillati</taxon>
        <taxon>Bacillota</taxon>
        <taxon>Bacilli</taxon>
        <taxon>Bacillales</taxon>
        <taxon>Thermoactinomycetaceae</taxon>
        <taxon>Laceyella</taxon>
    </lineage>
</organism>
<sequence>MKISTRGEYALRALIILGQEPARVMTISDLADKTLVPTSYLEHILLQLKHLGYVVSRRGSRGGYRINRPPDQIVIGEIIRQLEGPLAPMGCVSVTAYESCELESMCLLRPLWMSIRETVANLLEKTTLEDLLRGKVHQAAKG</sequence>
<evidence type="ECO:0000313" key="3">
    <source>
        <dbReference type="Proteomes" id="UP001157946"/>
    </source>
</evidence>
<dbReference type="SUPFAM" id="SSF46785">
    <property type="entry name" value="Winged helix' DNA-binding domain"/>
    <property type="match status" value="1"/>
</dbReference>